<dbReference type="FunFam" id="1.10.8.270:FF:000044">
    <property type="entry name" value="TBC Kinase homolog"/>
    <property type="match status" value="1"/>
</dbReference>
<dbReference type="Gene3D" id="1.10.472.80">
    <property type="entry name" value="Ypt/Rab-GAP domain of gyp1p, domain 3"/>
    <property type="match status" value="1"/>
</dbReference>
<keyword evidence="5" id="KW-1185">Reference proteome</keyword>
<dbReference type="PANTHER" id="PTHR22957">
    <property type="entry name" value="TBC1 DOMAIN FAMILY MEMBER GTPASE-ACTIVATING PROTEIN"/>
    <property type="match status" value="1"/>
</dbReference>
<reference evidence="4 5" key="1">
    <citation type="journal article" date="2012" name="BMC Genomics">
        <title>Comparative genomic analysis of human infective Trypanosoma cruzi lineages with the bat-restricted subspecies T. cruzi marinkellei.</title>
        <authorList>
            <person name="Franzen O."/>
            <person name="Talavera-Lopez C."/>
            <person name="Ochaya S."/>
            <person name="Butler C.E."/>
            <person name="Messenger L.A."/>
            <person name="Lewis M.D."/>
            <person name="Llewellyn M.S."/>
            <person name="Marinkelle C.J."/>
            <person name="Tyler K.M."/>
            <person name="Miles M.A."/>
            <person name="Andersson B."/>
        </authorList>
    </citation>
    <scope>NUCLEOTIDE SEQUENCE [LARGE SCALE GENOMIC DNA]</scope>
    <source>
        <strain evidence="4 5">B7</strain>
    </source>
</reference>
<feature type="region of interest" description="Disordered" evidence="1">
    <location>
        <begin position="792"/>
        <end position="816"/>
    </location>
</feature>
<dbReference type="InterPro" id="IPR035969">
    <property type="entry name" value="Rab-GAP_TBC_sf"/>
</dbReference>
<comment type="caution">
    <text evidence="4">The sequence shown here is derived from an EMBL/GenBank/DDBJ whole genome shotgun (WGS) entry which is preliminary data.</text>
</comment>
<dbReference type="PROSITE" id="PS50086">
    <property type="entry name" value="TBC_RABGAP"/>
    <property type="match status" value="1"/>
</dbReference>
<dbReference type="SUPFAM" id="SSF47923">
    <property type="entry name" value="Ypt/Rab-GAP domain of gyp1p"/>
    <property type="match status" value="2"/>
</dbReference>
<evidence type="ECO:0000313" key="4">
    <source>
        <dbReference type="EMBL" id="EKF37666.1"/>
    </source>
</evidence>
<feature type="compositionally biased region" description="Low complexity" evidence="1">
    <location>
        <begin position="15"/>
        <end position="27"/>
    </location>
</feature>
<dbReference type="GO" id="GO:0005096">
    <property type="term" value="F:GTPase activator activity"/>
    <property type="evidence" value="ECO:0007669"/>
    <property type="project" value="TreeGrafter"/>
</dbReference>
<dbReference type="SMART" id="SM00164">
    <property type="entry name" value="TBC"/>
    <property type="match status" value="1"/>
</dbReference>
<dbReference type="Gene3D" id="1.10.8.270">
    <property type="entry name" value="putative rabgap domain of human tbc1 domain family member 14 like domains"/>
    <property type="match status" value="1"/>
</dbReference>
<proteinExistence type="predicted"/>
<feature type="domain" description="Rhodanese" evidence="3">
    <location>
        <begin position="1389"/>
        <end position="1423"/>
    </location>
</feature>
<name>K2NRT4_TRYCR</name>
<organism evidence="4 5">
    <name type="scientific">Trypanosoma cruzi marinkellei</name>
    <dbReference type="NCBI Taxonomy" id="85056"/>
    <lineage>
        <taxon>Eukaryota</taxon>
        <taxon>Discoba</taxon>
        <taxon>Euglenozoa</taxon>
        <taxon>Kinetoplastea</taxon>
        <taxon>Metakinetoplastina</taxon>
        <taxon>Trypanosomatida</taxon>
        <taxon>Trypanosomatidae</taxon>
        <taxon>Trypanosoma</taxon>
        <taxon>Schizotrypanum</taxon>
    </lineage>
</organism>
<sequence length="1428" mass="157980">MTTFDEGENRREGSSHSNEGLSSSSHMSKSRMVGKNGGNDGVSVFLFSTHHIPHALKPYSSTTSVSTRLVEQCLWNYRDTIFLSREYGHKTEAERTQLRLHLMQLQREKTNGRKDTTDRSESAPFFVEDQLWDLMLRDPGKHPILLSESLRYQQILQDMKHLARGLLAPIEILRHRNYWLLLQEDVKLNLSDRLLHYRVVLRQSPPVTMVTRLWCDLWTLLGAAWRQRERLMGVYAEGIPPTDLNGDVSQLPPFPSTPPSLRDAYCERQREHAVRHAKNGSCSGGRVTGDTQTTFEEEGDDLAFGPLLPHRVGVTTLRHYAIRVPLLSLLRSLRVWKGKVAVTASRRGPNGTGRSSALPCDGFPAPKNDSVNNSTTSISCIEDAESLNAPFFDNTAEDLEACQVPYISPEWFIRLRLRDKDVSHEWDVATVLHSYSDDAWNIAVLTLEFMLTGFPLAESCCGHPDCSAPPTSSCFDDIMKLLVNFHGIPLEAAQNFLYAALHELSLLLRKECELPRMASEDGNHLQPEPLPQRLAEEWYLYLCRTYGAGDGMNSSGGGSSNSCCNSSILREVAEGGLLWSRRERWRSFQAAHALFLSDAIDDRSPAGENGADGGGTAVVDAAQRVLSGLSCPLIPLHPTLCAAATRGGVVTESLKLHMQPIMSLLKPLSPSLWDLQTQLRVWRQCVERHAMVDGGCRKDGEARRNVVFREFVHVVRRILQQQPCEPNFNGDSMEEASRAIHSRLIPSGTKTFPAHGSKLSHSAAQNGLLRGLMERSALFSYCTDGFSLPKDNNPAHGIGDGQDDNDPNDDDDDDDNRFLPVFPFSQVFLPMEDLLALLQKDVVTLKASSPSVTVAVNAIDTLVGAKLPTTLRLPLALSSAAADVGLLKSFKKVIRAVDLNVAQQLTLIAGLRPLLHIAPTAKRAMLVRRYLTDVQRVEGTPYVPVPATIRGEVWGALLQVPPEATRVAIYYALNTSSISVFDRQISVDIPRCHQYHPLLVTAEGHERMRRIIKAWLLMNPELTYWQGIDSVCAVLLSVSFTNEALVAAQMQKLTQHYIPHGPVESSISGAKNMEDHLHQLVMMLRYCDPRLAVYLLDEVECHPEIFAISWFLTLFAHSLPVGKVCLLWDFLFVYNEAYPHCLTALCLAVLLQQRDKLLGNDFSVCLLTLSRLHGIDVHLVLRDAALILRSVPSAVALLSHHVNDCTGEVRHCGVSYVSVETILQAFNGSLCRAAEGAAGGGWMQSGLFLVDLRTHREADVLPQRAKRVEERVVGALLFPLAALHAHNDVDDADDNTGATKHSQRLVTQQATELLLQVDNMAMAALPPLSKTSSSSSAAATELKTKTLLPPLSVGEDSKDGPSTALQECAMAPHVVLFTRSMEPVETAAAESLALELVRCGTPHVSILLGGFVELRRDASHLVVEFEED</sequence>
<dbReference type="EMBL" id="AHKC01008445">
    <property type="protein sequence ID" value="EKF37666.1"/>
    <property type="molecule type" value="Genomic_DNA"/>
</dbReference>
<evidence type="ECO:0000313" key="5">
    <source>
        <dbReference type="Proteomes" id="UP000007350"/>
    </source>
</evidence>
<feature type="region of interest" description="Disordered" evidence="1">
    <location>
        <begin position="1"/>
        <end position="35"/>
    </location>
</feature>
<evidence type="ECO:0000256" key="1">
    <source>
        <dbReference type="SAM" id="MobiDB-lite"/>
    </source>
</evidence>
<accession>K2NRT4</accession>
<dbReference type="InterPro" id="IPR001763">
    <property type="entry name" value="Rhodanese-like_dom"/>
</dbReference>
<dbReference type="OrthoDB" id="1668230at2759"/>
<feature type="domain" description="Rab-GAP TBC" evidence="2">
    <location>
        <begin position="944"/>
        <end position="1135"/>
    </location>
</feature>
<dbReference type="Proteomes" id="UP000007350">
    <property type="component" value="Unassembled WGS sequence"/>
</dbReference>
<dbReference type="Pfam" id="PF00566">
    <property type="entry name" value="RabGAP-TBC"/>
    <property type="match status" value="1"/>
</dbReference>
<feature type="compositionally biased region" description="Acidic residues" evidence="1">
    <location>
        <begin position="801"/>
        <end position="815"/>
    </location>
</feature>
<dbReference type="InterPro" id="IPR000195">
    <property type="entry name" value="Rab-GAP-TBC_dom"/>
</dbReference>
<dbReference type="PANTHER" id="PTHR22957:SF168">
    <property type="entry name" value="TBC DOMAIN-CONTAINING PROTEIN KINASE-LIKE PROTEIN"/>
    <property type="match status" value="1"/>
</dbReference>
<dbReference type="PROSITE" id="PS50206">
    <property type="entry name" value="RHODANESE_3"/>
    <property type="match status" value="1"/>
</dbReference>
<evidence type="ECO:0000259" key="3">
    <source>
        <dbReference type="PROSITE" id="PS50206"/>
    </source>
</evidence>
<gene>
    <name evidence="4" type="ORF">MOQ_002140</name>
</gene>
<protein>
    <submittedName>
        <fullName evidence="4">Uncharacterized protein</fullName>
    </submittedName>
</protein>
<evidence type="ECO:0000259" key="2">
    <source>
        <dbReference type="PROSITE" id="PS50086"/>
    </source>
</evidence>